<dbReference type="PANTHER" id="PTHR47926">
    <property type="entry name" value="PENTATRICOPEPTIDE REPEAT-CONTAINING PROTEIN"/>
    <property type="match status" value="1"/>
</dbReference>
<evidence type="ECO:0000256" key="1">
    <source>
        <dbReference type="ARBA" id="ARBA00022737"/>
    </source>
</evidence>
<sequence length="665" mass="73551">MSLSDELSPISSDELSRYLKHRKNPRAVSRLSLKLGRFPSTFLRDGFLRAYASLSMPAYARDLFDEMPHPNVTVASLKELLARRVVHGYDGQLPLASHLGTVIAGCSRARDLRSGQQTHCAAVKLGVERDRFVSSTLIAMYGKCGKLNESFSTFLQTPQKDTVICTSIITSLATSRGDQTREAALTVFRDMMGDRIWPVDRTFVSLIKLFDAPERLGQGKQVHGCVLKLGVQVDDQLGSALISMYGRCGSVGEAVRLSARVNMDAVSWTSLLVAYTQNGYDLRAIDLFRSMIGSNVVVDRFMVASAIGACSGMEKLRLGEEIHGYSLRQGFLADVSVCNALITLYGRCNLIEKAERLFKMLRVKDMISWTALLTCYGQNGCGEEAIVLFREMLRRGIGPAKYCISGAIRASSTIASLAAGEQLHCRAMKTGNGDDLSVHNSLIAMYAKCGCVELARRVFELMNCRDVVSWNAMITGFSQHGREGEALELFDKMSKEGIRPDDYTFVGVLVSCSRLGLVAHGCSYFGAMSAEHGLEPKMEHYACMVDLFGRAGKLQDAMELINAMPFEPDQLVWEALLASCKIHGNVDLVKSVAQRIMEMRPEDPSPYIALSTMYASTSMWERKAFVQTMMKDARVRKDPGKSWIESQQVSDHSHHSVYSLQMVGI</sequence>
<keyword evidence="4" id="KW-1185">Reference proteome</keyword>
<dbReference type="Proteomes" id="UP000734854">
    <property type="component" value="Unassembled WGS sequence"/>
</dbReference>
<dbReference type="NCBIfam" id="TIGR00756">
    <property type="entry name" value="PPR"/>
    <property type="match status" value="3"/>
</dbReference>
<dbReference type="AlphaFoldDB" id="A0A8J5FUQ3"/>
<comment type="caution">
    <text evidence="3">The sequence shown here is derived from an EMBL/GenBank/DDBJ whole genome shotgun (WGS) entry which is preliminary data.</text>
</comment>
<gene>
    <name evidence="3" type="ORF">ZIOFF_054566</name>
</gene>
<dbReference type="FunFam" id="1.25.40.10:FF:000090">
    <property type="entry name" value="Pentatricopeptide repeat-containing protein, chloroplastic"/>
    <property type="match status" value="1"/>
</dbReference>
<feature type="repeat" description="PPR" evidence="2">
    <location>
        <begin position="264"/>
        <end position="298"/>
    </location>
</feature>
<dbReference type="FunFam" id="1.25.40.10:FF:000285">
    <property type="entry name" value="Pentatricopeptide repeat-containing protein, chloroplastic"/>
    <property type="match status" value="1"/>
</dbReference>
<organism evidence="3 4">
    <name type="scientific">Zingiber officinale</name>
    <name type="common">Ginger</name>
    <name type="synonym">Amomum zingiber</name>
    <dbReference type="NCBI Taxonomy" id="94328"/>
    <lineage>
        <taxon>Eukaryota</taxon>
        <taxon>Viridiplantae</taxon>
        <taxon>Streptophyta</taxon>
        <taxon>Embryophyta</taxon>
        <taxon>Tracheophyta</taxon>
        <taxon>Spermatophyta</taxon>
        <taxon>Magnoliopsida</taxon>
        <taxon>Liliopsida</taxon>
        <taxon>Zingiberales</taxon>
        <taxon>Zingiberaceae</taxon>
        <taxon>Zingiber</taxon>
    </lineage>
</organism>
<dbReference type="Pfam" id="PF20431">
    <property type="entry name" value="E_motif"/>
    <property type="match status" value="1"/>
</dbReference>
<keyword evidence="1" id="KW-0677">Repeat</keyword>
<name>A0A8J5FUQ3_ZINOF</name>
<protein>
    <submittedName>
        <fullName evidence="3">Uncharacterized protein</fullName>
    </submittedName>
</protein>
<dbReference type="Pfam" id="PF13041">
    <property type="entry name" value="PPR_2"/>
    <property type="match status" value="1"/>
</dbReference>
<proteinExistence type="predicted"/>
<dbReference type="PROSITE" id="PS51375">
    <property type="entry name" value="PPR"/>
    <property type="match status" value="4"/>
</dbReference>
<dbReference type="OrthoDB" id="185373at2759"/>
<dbReference type="GO" id="GO:0003723">
    <property type="term" value="F:RNA binding"/>
    <property type="evidence" value="ECO:0007669"/>
    <property type="project" value="InterPro"/>
</dbReference>
<dbReference type="GO" id="GO:0009451">
    <property type="term" value="P:RNA modification"/>
    <property type="evidence" value="ECO:0007669"/>
    <property type="project" value="InterPro"/>
</dbReference>
<dbReference type="EMBL" id="JACMSC010000015">
    <property type="protein sequence ID" value="KAG6485996.1"/>
    <property type="molecule type" value="Genomic_DNA"/>
</dbReference>
<reference evidence="3 4" key="1">
    <citation type="submission" date="2020-08" db="EMBL/GenBank/DDBJ databases">
        <title>Plant Genome Project.</title>
        <authorList>
            <person name="Zhang R.-G."/>
        </authorList>
    </citation>
    <scope>NUCLEOTIDE SEQUENCE [LARGE SCALE GENOMIC DNA]</scope>
    <source>
        <tissue evidence="3">Rhizome</tissue>
    </source>
</reference>
<accession>A0A8J5FUQ3</accession>
<dbReference type="InterPro" id="IPR046848">
    <property type="entry name" value="E_motif"/>
</dbReference>
<evidence type="ECO:0000256" key="2">
    <source>
        <dbReference type="PROSITE-ProRule" id="PRU00708"/>
    </source>
</evidence>
<dbReference type="PANTHER" id="PTHR47926:SF443">
    <property type="entry name" value="PENTATRICOPEPTIDE REPEAT-CONTAINING PROTEIN"/>
    <property type="match status" value="1"/>
</dbReference>
<feature type="repeat" description="PPR" evidence="2">
    <location>
        <begin position="435"/>
        <end position="465"/>
    </location>
</feature>
<dbReference type="InterPro" id="IPR046960">
    <property type="entry name" value="PPR_At4g14850-like_plant"/>
</dbReference>
<dbReference type="InterPro" id="IPR002885">
    <property type="entry name" value="PPR_rpt"/>
</dbReference>
<evidence type="ECO:0000313" key="3">
    <source>
        <dbReference type="EMBL" id="KAG6485996.1"/>
    </source>
</evidence>
<feature type="repeat" description="PPR" evidence="2">
    <location>
        <begin position="365"/>
        <end position="399"/>
    </location>
</feature>
<feature type="repeat" description="PPR" evidence="2">
    <location>
        <begin position="466"/>
        <end position="500"/>
    </location>
</feature>
<evidence type="ECO:0000313" key="4">
    <source>
        <dbReference type="Proteomes" id="UP000734854"/>
    </source>
</evidence>
<dbReference type="Pfam" id="PF01535">
    <property type="entry name" value="PPR"/>
    <property type="match status" value="5"/>
</dbReference>